<feature type="domain" description="KIB1-4 beta-propeller" evidence="1">
    <location>
        <begin position="43"/>
        <end position="282"/>
    </location>
</feature>
<dbReference type="EMBL" id="WJXA01000008">
    <property type="protein sequence ID" value="KAF7136205.1"/>
    <property type="molecule type" value="Genomic_DNA"/>
</dbReference>
<proteinExistence type="predicted"/>
<comment type="caution">
    <text evidence="2">The sequence shown here is derived from an EMBL/GenBank/DDBJ whole genome shotgun (WGS) entry which is preliminary data.</text>
</comment>
<dbReference type="Proteomes" id="UP000626092">
    <property type="component" value="Unassembled WGS sequence"/>
</dbReference>
<dbReference type="InterPro" id="IPR005174">
    <property type="entry name" value="KIB1-4_b-propeller"/>
</dbReference>
<organism evidence="2 3">
    <name type="scientific">Rhododendron simsii</name>
    <name type="common">Sims's rhododendron</name>
    <dbReference type="NCBI Taxonomy" id="118357"/>
    <lineage>
        <taxon>Eukaryota</taxon>
        <taxon>Viridiplantae</taxon>
        <taxon>Streptophyta</taxon>
        <taxon>Embryophyta</taxon>
        <taxon>Tracheophyta</taxon>
        <taxon>Spermatophyta</taxon>
        <taxon>Magnoliopsida</taxon>
        <taxon>eudicotyledons</taxon>
        <taxon>Gunneridae</taxon>
        <taxon>Pentapetalae</taxon>
        <taxon>asterids</taxon>
        <taxon>Ericales</taxon>
        <taxon>Ericaceae</taxon>
        <taxon>Ericoideae</taxon>
        <taxon>Rhodoreae</taxon>
        <taxon>Rhododendron</taxon>
    </lineage>
</organism>
<dbReference type="AlphaFoldDB" id="A0A834GP94"/>
<dbReference type="PANTHER" id="PTHR40891:SF1">
    <property type="entry name" value="DUF295 DOMAIN-CONTAINING PROTEIN"/>
    <property type="match status" value="1"/>
</dbReference>
<protein>
    <recommendedName>
        <fullName evidence="1">KIB1-4 beta-propeller domain-containing protein</fullName>
    </recommendedName>
</protein>
<evidence type="ECO:0000313" key="2">
    <source>
        <dbReference type="EMBL" id="KAF7136205.1"/>
    </source>
</evidence>
<dbReference type="PANTHER" id="PTHR40891">
    <property type="entry name" value="DUF295 DOMAIN-CONTAINING PROTEIN"/>
    <property type="match status" value="1"/>
</dbReference>
<reference evidence="2" key="1">
    <citation type="submission" date="2019-11" db="EMBL/GenBank/DDBJ databases">
        <authorList>
            <person name="Liu Y."/>
            <person name="Hou J."/>
            <person name="Li T.-Q."/>
            <person name="Guan C.-H."/>
            <person name="Wu X."/>
            <person name="Wu H.-Z."/>
            <person name="Ling F."/>
            <person name="Zhang R."/>
            <person name="Shi X.-G."/>
            <person name="Ren J.-P."/>
            <person name="Chen E.-F."/>
            <person name="Sun J.-M."/>
        </authorList>
    </citation>
    <scope>NUCLEOTIDE SEQUENCE</scope>
    <source>
        <strain evidence="2">Adult_tree_wgs_1</strain>
        <tissue evidence="2">Leaves</tissue>
    </source>
</reference>
<dbReference type="Pfam" id="PF03478">
    <property type="entry name" value="Beta-prop_KIB1-4"/>
    <property type="match status" value="1"/>
</dbReference>
<evidence type="ECO:0000259" key="1">
    <source>
        <dbReference type="Pfam" id="PF03478"/>
    </source>
</evidence>
<keyword evidence="3" id="KW-1185">Reference proteome</keyword>
<gene>
    <name evidence="2" type="ORF">RHSIM_Rhsim08G0205200</name>
</gene>
<dbReference type="OrthoDB" id="1863935at2759"/>
<accession>A0A834GP94</accession>
<evidence type="ECO:0000313" key="3">
    <source>
        <dbReference type="Proteomes" id="UP000626092"/>
    </source>
</evidence>
<sequence>MPTATTKFPVSQPSCPWLVFNHGEKEGYSSQTFVNVAQDCYDVASIPEMRNKLICTSCHGWLVLLDKESFDCFLLNPVSMEKIMLPQVSSQVIPFNTCILSSAPTGPDCAVIFLRPKTPCVTFLRLGEESEWIEQDLISEEIIRQAIVCQGKIYGFNFPGYLCTVKIVGSNLVVTQLGAEEIPMYTIPDAFRRWFRLVESCGELFAVAKYYQGGTMKTRHIEVYKMDFPRLAWTKVESLGNRAFFLACNSCNFSCAAVPGSVVKQNCIYFLESGDRDLHVFDMENYDVTISTPCPVKSNWLQPTWVMPARSISATTNDSG</sequence>
<name>A0A834GP94_RHOSS</name>